<feature type="region of interest" description="Disordered" evidence="2">
    <location>
        <begin position="35"/>
        <end position="81"/>
    </location>
</feature>
<keyword evidence="1" id="KW-0175">Coiled coil</keyword>
<feature type="region of interest" description="Disordered" evidence="2">
    <location>
        <begin position="168"/>
        <end position="191"/>
    </location>
</feature>
<feature type="coiled-coil region" evidence="1">
    <location>
        <begin position="94"/>
        <end position="121"/>
    </location>
</feature>
<dbReference type="eggNOG" id="ENOG502S5H1">
    <property type="taxonomic scope" value="Eukaryota"/>
</dbReference>
<protein>
    <submittedName>
        <fullName evidence="3">Uncharacterized protein</fullName>
    </submittedName>
</protein>
<organism evidence="3 4">
    <name type="scientific">Serendipita indica (strain DSM 11827)</name>
    <name type="common">Root endophyte fungus</name>
    <name type="synonym">Piriformospora indica</name>
    <dbReference type="NCBI Taxonomy" id="1109443"/>
    <lineage>
        <taxon>Eukaryota</taxon>
        <taxon>Fungi</taxon>
        <taxon>Dikarya</taxon>
        <taxon>Basidiomycota</taxon>
        <taxon>Agaricomycotina</taxon>
        <taxon>Agaricomycetes</taxon>
        <taxon>Sebacinales</taxon>
        <taxon>Serendipitaceae</taxon>
        <taxon>Serendipita</taxon>
    </lineage>
</organism>
<proteinExistence type="predicted"/>
<dbReference type="OrthoDB" id="2596255at2759"/>
<feature type="compositionally biased region" description="Basic and acidic residues" evidence="2">
    <location>
        <begin position="174"/>
        <end position="191"/>
    </location>
</feature>
<dbReference type="EMBL" id="CAFZ01001339">
    <property type="protein sequence ID" value="CCA77177.1"/>
    <property type="molecule type" value="Genomic_DNA"/>
</dbReference>
<evidence type="ECO:0000313" key="3">
    <source>
        <dbReference type="EMBL" id="CCA77177.1"/>
    </source>
</evidence>
<feature type="non-terminal residue" evidence="3">
    <location>
        <position position="330"/>
    </location>
</feature>
<evidence type="ECO:0000313" key="4">
    <source>
        <dbReference type="Proteomes" id="UP000007148"/>
    </source>
</evidence>
<dbReference type="InParanoid" id="G4U0T4"/>
<comment type="caution">
    <text evidence="3">The sequence shown here is derived from an EMBL/GenBank/DDBJ whole genome shotgun (WGS) entry which is preliminary data.</text>
</comment>
<feature type="region of interest" description="Disordered" evidence="2">
    <location>
        <begin position="268"/>
        <end position="330"/>
    </location>
</feature>
<dbReference type="Proteomes" id="UP000007148">
    <property type="component" value="Unassembled WGS sequence"/>
</dbReference>
<evidence type="ECO:0000256" key="1">
    <source>
        <dbReference type="SAM" id="Coils"/>
    </source>
</evidence>
<evidence type="ECO:0000256" key="2">
    <source>
        <dbReference type="SAM" id="MobiDB-lite"/>
    </source>
</evidence>
<dbReference type="AlphaFoldDB" id="G4U0T4"/>
<dbReference type="HOGENOM" id="CLU_843498_0_0_1"/>
<dbReference type="STRING" id="1109443.G4U0T4"/>
<keyword evidence="4" id="KW-1185">Reference proteome</keyword>
<gene>
    <name evidence="3" type="ORF">PIIN_11159</name>
</gene>
<reference evidence="3 4" key="1">
    <citation type="journal article" date="2011" name="PLoS Pathog.">
        <title>Endophytic Life Strategies Decoded by Genome and Transcriptome Analyses of the Mutualistic Root Symbiont Piriformospora indica.</title>
        <authorList>
            <person name="Zuccaro A."/>
            <person name="Lahrmann U."/>
            <person name="Guldener U."/>
            <person name="Langen G."/>
            <person name="Pfiffi S."/>
            <person name="Biedenkopf D."/>
            <person name="Wong P."/>
            <person name="Samans B."/>
            <person name="Grimm C."/>
            <person name="Basiewicz M."/>
            <person name="Murat C."/>
            <person name="Martin F."/>
            <person name="Kogel K.H."/>
        </authorList>
    </citation>
    <scope>NUCLEOTIDE SEQUENCE [LARGE SCALE GENOMIC DNA]</scope>
    <source>
        <strain evidence="3 4">DSM 11827</strain>
    </source>
</reference>
<name>G4U0T4_SERID</name>
<sequence length="330" mass="36516">MILYGLRPGRQYEVDLTIEQGEDSLRRDFVTLDDSVSPAAQSEPELEETHADVSISSTDIVPSRDLTPPVTPESASPPRRITIEEERARLQLAKTSVSQEHESLSAQLKMARKESQKTENTTRAEIEALKKAAEKQVITDQRAKQRVLALQEAVKQTLSATVEVEAQAQEVEESLPRVRGEESTVEAEHTQVQDLLNQKEAEIDQALRADKKRIADLQSELTTATNRAEKLAAKRDKLSKETIPDLEKQLAEVRKEIEEAELENERLSQILIPEDTGAPSDVRNVLQQGANGRTGPRRSGPPAFGVPQPAPQFSPINAGAVPFYPSRQPG</sequence>
<accession>G4U0T4</accession>